<accession>A0A916JWA3</accession>
<feature type="region of interest" description="Disordered" evidence="2">
    <location>
        <begin position="1"/>
        <end position="44"/>
    </location>
</feature>
<proteinExistence type="predicted"/>
<dbReference type="PIRSF" id="PIRSF016578">
    <property type="entry name" value="HsaA"/>
    <property type="match status" value="1"/>
</dbReference>
<sequence>MSRAKISTDTMLETASGAQRTTPPLTEEPGLSGPYATTPVTESDPRVRAETLRLIGAAREIRPLLRERQQQTEDAGRFAPDVNEYLIEHGFYKMLMPKLFGGLEIGVANFFTVISEIARGCPSTAWCVSLACAHSLTLGSYWGEQAQRDIFEKHGYMIAPASGNPMGATATRVEGGIRLSGKWRYCSGAPYSTHFFPTVIVPATDTEPEYRAWAVVSREDYTVLDDWGSVIGMKGSGSNGIEMDDVFVPDHHLCHETWSTEVTEPTVGYAIHGNPMYSGVFFGFAEGEVAAVTVGLGYAACDEYERIIRSTKAPFSGSGTLRADNDDWRRVLGMSMSRIDAASAALIRNGEIYAEYGRQVATGDGVFDASRSMRLNNSHFVVEELVWEALQELIRTAGTSASQDGQRMQRYFRDIWATMSRTDQFQFFAAPAVGYHFGATEQDGE</sequence>
<evidence type="ECO:0000259" key="3">
    <source>
        <dbReference type="Pfam" id="PF02771"/>
    </source>
</evidence>
<dbReference type="RefSeq" id="WP_218114924.1">
    <property type="nucleotide sequence ID" value="NZ_CAJVAP010000012.1"/>
</dbReference>
<feature type="compositionally biased region" description="Polar residues" evidence="2">
    <location>
        <begin position="1"/>
        <end position="24"/>
    </location>
</feature>
<dbReference type="GO" id="GO:0036383">
    <property type="term" value="F:3-hydroxy-9,10-secoandrosta-1,3,5(10)-triene-9,17-dione monooxygenase activity"/>
    <property type="evidence" value="ECO:0007669"/>
    <property type="project" value="UniProtKB-EC"/>
</dbReference>
<evidence type="ECO:0000313" key="5">
    <source>
        <dbReference type="EMBL" id="CAG7610357.1"/>
    </source>
</evidence>
<dbReference type="EC" id="1.14.14.12" evidence="5"/>
<comment type="caution">
    <text evidence="5">The sequence shown here is derived from an EMBL/GenBank/DDBJ whole genome shotgun (WGS) entry which is preliminary data.</text>
</comment>
<dbReference type="GO" id="GO:0050660">
    <property type="term" value="F:flavin adenine dinucleotide binding"/>
    <property type="evidence" value="ECO:0007669"/>
    <property type="project" value="InterPro"/>
</dbReference>
<evidence type="ECO:0000256" key="1">
    <source>
        <dbReference type="ARBA" id="ARBA00023002"/>
    </source>
</evidence>
<evidence type="ECO:0000313" key="6">
    <source>
        <dbReference type="Proteomes" id="UP000693892"/>
    </source>
</evidence>
<evidence type="ECO:0000256" key="2">
    <source>
        <dbReference type="SAM" id="MobiDB-lite"/>
    </source>
</evidence>
<dbReference type="AlphaFoldDB" id="A0A916JWA3"/>
<keyword evidence="1 5" id="KW-0560">Oxidoreductase</keyword>
<reference evidence="5" key="1">
    <citation type="submission" date="2021-06" db="EMBL/GenBank/DDBJ databases">
        <authorList>
            <person name="Criscuolo A."/>
        </authorList>
    </citation>
    <scope>NUCLEOTIDE SEQUENCE</scope>
    <source>
        <strain evidence="5">CIP111803</strain>
    </source>
</reference>
<dbReference type="InterPro" id="IPR013786">
    <property type="entry name" value="AcylCoA_DH/ox_N"/>
</dbReference>
<dbReference type="InterPro" id="IPR013107">
    <property type="entry name" value="Acyl-CoA_DH_C"/>
</dbReference>
<keyword evidence="5" id="KW-0503">Monooxygenase</keyword>
<protein>
    <submittedName>
        <fullName evidence="5">Flavin-dependent monooxygenase, oxygenase subunit HsaA</fullName>
        <ecNumber evidence="5">1.14.14.12</ecNumber>
    </submittedName>
</protein>
<evidence type="ECO:0000259" key="4">
    <source>
        <dbReference type="Pfam" id="PF08028"/>
    </source>
</evidence>
<dbReference type="Pfam" id="PF08028">
    <property type="entry name" value="Acyl-CoA_dh_2"/>
    <property type="match status" value="1"/>
</dbReference>
<dbReference type="GO" id="GO:0016627">
    <property type="term" value="F:oxidoreductase activity, acting on the CH-CH group of donors"/>
    <property type="evidence" value="ECO:0007669"/>
    <property type="project" value="InterPro"/>
</dbReference>
<feature type="domain" description="Acyl-CoA dehydrogenase/oxidase N-terminal" evidence="3">
    <location>
        <begin position="58"/>
        <end position="149"/>
    </location>
</feature>
<keyword evidence="6" id="KW-1185">Reference proteome</keyword>
<dbReference type="EMBL" id="CAJVAP010000012">
    <property type="protein sequence ID" value="CAG7610357.1"/>
    <property type="molecule type" value="Genomic_DNA"/>
</dbReference>
<feature type="domain" description="Acyl-CoA dehydrogenase C-terminal" evidence="4">
    <location>
        <begin position="290"/>
        <end position="418"/>
    </location>
</feature>
<dbReference type="Proteomes" id="UP000693892">
    <property type="component" value="Unassembled WGS sequence"/>
</dbReference>
<dbReference type="Pfam" id="PF02771">
    <property type="entry name" value="Acyl-CoA_dh_N"/>
    <property type="match status" value="1"/>
</dbReference>
<organism evidence="5 6">
    <name type="scientific">Leucobacter soli</name>
    <dbReference type="NCBI Taxonomy" id="2812850"/>
    <lineage>
        <taxon>Bacteria</taxon>
        <taxon>Bacillati</taxon>
        <taxon>Actinomycetota</taxon>
        <taxon>Actinomycetes</taxon>
        <taxon>Micrococcales</taxon>
        <taxon>Microbacteriaceae</taxon>
        <taxon>Leucobacter</taxon>
    </lineage>
</organism>
<name>A0A916JWA3_9MICO</name>
<gene>
    <name evidence="5" type="primary">hsaA_4</name>
    <name evidence="5" type="ORF">LEUCIP111803_01305</name>
</gene>